<dbReference type="AlphaFoldDB" id="A0AAP0AZ89"/>
<dbReference type="EMBL" id="JBBWWQ010000018">
    <property type="protein sequence ID" value="KAK8921168.1"/>
    <property type="molecule type" value="Genomic_DNA"/>
</dbReference>
<dbReference type="Proteomes" id="UP001418222">
    <property type="component" value="Unassembled WGS sequence"/>
</dbReference>
<accession>A0AAP0AZ89</accession>
<organism evidence="2 3">
    <name type="scientific">Platanthera zijinensis</name>
    <dbReference type="NCBI Taxonomy" id="2320716"/>
    <lineage>
        <taxon>Eukaryota</taxon>
        <taxon>Viridiplantae</taxon>
        <taxon>Streptophyta</taxon>
        <taxon>Embryophyta</taxon>
        <taxon>Tracheophyta</taxon>
        <taxon>Spermatophyta</taxon>
        <taxon>Magnoliopsida</taxon>
        <taxon>Liliopsida</taxon>
        <taxon>Asparagales</taxon>
        <taxon>Orchidaceae</taxon>
        <taxon>Orchidoideae</taxon>
        <taxon>Orchideae</taxon>
        <taxon>Orchidinae</taxon>
        <taxon>Platanthera</taxon>
    </lineage>
</organism>
<feature type="region of interest" description="Disordered" evidence="1">
    <location>
        <begin position="1"/>
        <end position="29"/>
    </location>
</feature>
<gene>
    <name evidence="2" type="ORF">KSP39_PZI019932</name>
</gene>
<dbReference type="PANTHER" id="PTHR33978:SF18">
    <property type="entry name" value="OS01G0656300 PROTEIN"/>
    <property type="match status" value="1"/>
</dbReference>
<evidence type="ECO:0000313" key="2">
    <source>
        <dbReference type="EMBL" id="KAK8921168.1"/>
    </source>
</evidence>
<evidence type="ECO:0000256" key="1">
    <source>
        <dbReference type="SAM" id="MobiDB-lite"/>
    </source>
</evidence>
<evidence type="ECO:0000313" key="3">
    <source>
        <dbReference type="Proteomes" id="UP001418222"/>
    </source>
</evidence>
<comment type="caution">
    <text evidence="2">The sequence shown here is derived from an EMBL/GenBank/DDBJ whole genome shotgun (WGS) entry which is preliminary data.</text>
</comment>
<reference evidence="2 3" key="1">
    <citation type="journal article" date="2022" name="Nat. Plants">
        <title>Genomes of leafy and leafless Platanthera orchids illuminate the evolution of mycoheterotrophy.</title>
        <authorList>
            <person name="Li M.H."/>
            <person name="Liu K.W."/>
            <person name="Li Z."/>
            <person name="Lu H.C."/>
            <person name="Ye Q.L."/>
            <person name="Zhang D."/>
            <person name="Wang J.Y."/>
            <person name="Li Y.F."/>
            <person name="Zhong Z.M."/>
            <person name="Liu X."/>
            <person name="Yu X."/>
            <person name="Liu D.K."/>
            <person name="Tu X.D."/>
            <person name="Liu B."/>
            <person name="Hao Y."/>
            <person name="Liao X.Y."/>
            <person name="Jiang Y.T."/>
            <person name="Sun W.H."/>
            <person name="Chen J."/>
            <person name="Chen Y.Q."/>
            <person name="Ai Y."/>
            <person name="Zhai J.W."/>
            <person name="Wu S.S."/>
            <person name="Zhou Z."/>
            <person name="Hsiao Y.Y."/>
            <person name="Wu W.L."/>
            <person name="Chen Y.Y."/>
            <person name="Lin Y.F."/>
            <person name="Hsu J.L."/>
            <person name="Li C.Y."/>
            <person name="Wang Z.W."/>
            <person name="Zhao X."/>
            <person name="Zhong W.Y."/>
            <person name="Ma X.K."/>
            <person name="Ma L."/>
            <person name="Huang J."/>
            <person name="Chen G.Z."/>
            <person name="Huang M.Z."/>
            <person name="Huang L."/>
            <person name="Peng D.H."/>
            <person name="Luo Y.B."/>
            <person name="Zou S.Q."/>
            <person name="Chen S.P."/>
            <person name="Lan S."/>
            <person name="Tsai W.C."/>
            <person name="Van de Peer Y."/>
            <person name="Liu Z.J."/>
        </authorList>
    </citation>
    <scope>NUCLEOTIDE SEQUENCE [LARGE SCALE GENOMIC DNA]</scope>
    <source>
        <strain evidence="2">Lor287</strain>
    </source>
</reference>
<sequence>MEEQSLISKEEEETEEAEKNRDGKSRPYPVWDCGSPLYDSFELASLCHVLDRHIMKLPYLPSLRSPAGRFEPGGTQGMIAEAVSVRRCKMKREAPPKRRSAFGLTAFFRAVAFWKKLKNDK</sequence>
<name>A0AAP0AZ89_9ASPA</name>
<protein>
    <submittedName>
        <fullName evidence="2">Uncharacterized protein</fullName>
    </submittedName>
</protein>
<dbReference type="PANTHER" id="PTHR33978">
    <property type="entry name" value="SERINE/THREONINE-KINASE"/>
    <property type="match status" value="1"/>
</dbReference>
<proteinExistence type="predicted"/>
<keyword evidence="3" id="KW-1185">Reference proteome</keyword>